<comment type="caution">
    <text evidence="6">The sequence shown here is derived from an EMBL/GenBank/DDBJ whole genome shotgun (WGS) entry which is preliminary data.</text>
</comment>
<dbReference type="Gene3D" id="1.20.1250.20">
    <property type="entry name" value="MFS general substrate transporter like domains"/>
    <property type="match status" value="1"/>
</dbReference>
<comment type="subcellular location">
    <subcellularLocation>
        <location evidence="1">Membrane</location>
        <topology evidence="1">Multi-pass membrane protein</topology>
    </subcellularLocation>
</comment>
<evidence type="ECO:0000313" key="7">
    <source>
        <dbReference type="Proteomes" id="UP001341840"/>
    </source>
</evidence>
<feature type="transmembrane region" description="Helical" evidence="5">
    <location>
        <begin position="433"/>
        <end position="452"/>
    </location>
</feature>
<feature type="transmembrane region" description="Helical" evidence="5">
    <location>
        <begin position="303"/>
        <end position="322"/>
    </location>
</feature>
<evidence type="ECO:0000256" key="2">
    <source>
        <dbReference type="ARBA" id="ARBA00022692"/>
    </source>
</evidence>
<feature type="transmembrane region" description="Helical" evidence="5">
    <location>
        <begin position="7"/>
        <end position="28"/>
    </location>
</feature>
<keyword evidence="7" id="KW-1185">Reference proteome</keyword>
<accession>A0ABU6Z3B7</accession>
<feature type="transmembrane region" description="Helical" evidence="5">
    <location>
        <begin position="75"/>
        <end position="92"/>
    </location>
</feature>
<evidence type="ECO:0000256" key="3">
    <source>
        <dbReference type="ARBA" id="ARBA00022989"/>
    </source>
</evidence>
<dbReference type="InterPro" id="IPR051068">
    <property type="entry name" value="MFS_Domain-Containing_Protein"/>
</dbReference>
<organism evidence="6 7">
    <name type="scientific">Stylosanthes scabra</name>
    <dbReference type="NCBI Taxonomy" id="79078"/>
    <lineage>
        <taxon>Eukaryota</taxon>
        <taxon>Viridiplantae</taxon>
        <taxon>Streptophyta</taxon>
        <taxon>Embryophyta</taxon>
        <taxon>Tracheophyta</taxon>
        <taxon>Spermatophyta</taxon>
        <taxon>Magnoliopsida</taxon>
        <taxon>eudicotyledons</taxon>
        <taxon>Gunneridae</taxon>
        <taxon>Pentapetalae</taxon>
        <taxon>rosids</taxon>
        <taxon>fabids</taxon>
        <taxon>Fabales</taxon>
        <taxon>Fabaceae</taxon>
        <taxon>Papilionoideae</taxon>
        <taxon>50 kb inversion clade</taxon>
        <taxon>dalbergioids sensu lato</taxon>
        <taxon>Dalbergieae</taxon>
        <taxon>Pterocarpus clade</taxon>
        <taxon>Stylosanthes</taxon>
    </lineage>
</organism>
<feature type="transmembrane region" description="Helical" evidence="5">
    <location>
        <begin position="360"/>
        <end position="383"/>
    </location>
</feature>
<feature type="transmembrane region" description="Helical" evidence="5">
    <location>
        <begin position="171"/>
        <end position="191"/>
    </location>
</feature>
<dbReference type="PANTHER" id="PTHR23510:SF21">
    <property type="entry name" value="SPX DOMAIN-CONTAINING PROTEIN"/>
    <property type="match status" value="1"/>
</dbReference>
<dbReference type="SUPFAM" id="SSF103473">
    <property type="entry name" value="MFS general substrate transporter"/>
    <property type="match status" value="1"/>
</dbReference>
<evidence type="ECO:0000256" key="1">
    <source>
        <dbReference type="ARBA" id="ARBA00004141"/>
    </source>
</evidence>
<dbReference type="Pfam" id="PF07690">
    <property type="entry name" value="MFS_1"/>
    <property type="match status" value="1"/>
</dbReference>
<dbReference type="Proteomes" id="UP001341840">
    <property type="component" value="Unassembled WGS sequence"/>
</dbReference>
<keyword evidence="2 5" id="KW-0812">Transmembrane</keyword>
<feature type="transmembrane region" description="Helical" evidence="5">
    <location>
        <begin position="334"/>
        <end position="354"/>
    </location>
</feature>
<evidence type="ECO:0008006" key="8">
    <source>
        <dbReference type="Google" id="ProtNLM"/>
    </source>
</evidence>
<reference evidence="6 7" key="1">
    <citation type="journal article" date="2023" name="Plants (Basel)">
        <title>Bridging the Gap: Combining Genomics and Transcriptomics Approaches to Understand Stylosanthes scabra, an Orphan Legume from the Brazilian Caatinga.</title>
        <authorList>
            <person name="Ferreira-Neto J.R.C."/>
            <person name="da Silva M.D."/>
            <person name="Binneck E."/>
            <person name="de Melo N.F."/>
            <person name="da Silva R.H."/>
            <person name="de Melo A.L.T.M."/>
            <person name="Pandolfi V."/>
            <person name="Bustamante F.O."/>
            <person name="Brasileiro-Vidal A.C."/>
            <person name="Benko-Iseppon A.M."/>
        </authorList>
    </citation>
    <scope>NUCLEOTIDE SEQUENCE [LARGE SCALE GENOMIC DNA]</scope>
    <source>
        <tissue evidence="6">Leaves</tissue>
    </source>
</reference>
<feature type="transmembrane region" description="Helical" evidence="5">
    <location>
        <begin position="129"/>
        <end position="151"/>
    </location>
</feature>
<name>A0ABU6Z3B7_9FABA</name>
<evidence type="ECO:0000256" key="4">
    <source>
        <dbReference type="ARBA" id="ARBA00023136"/>
    </source>
</evidence>
<feature type="transmembrane region" description="Helical" evidence="5">
    <location>
        <begin position="40"/>
        <end position="63"/>
    </location>
</feature>
<dbReference type="InterPro" id="IPR036259">
    <property type="entry name" value="MFS_trans_sf"/>
</dbReference>
<evidence type="ECO:0000256" key="5">
    <source>
        <dbReference type="SAM" id="Phobius"/>
    </source>
</evidence>
<evidence type="ECO:0000313" key="6">
    <source>
        <dbReference type="EMBL" id="MED6217112.1"/>
    </source>
</evidence>
<dbReference type="EMBL" id="JASCZI010271899">
    <property type="protein sequence ID" value="MED6217112.1"/>
    <property type="molecule type" value="Genomic_DNA"/>
</dbReference>
<gene>
    <name evidence="6" type="ORF">PIB30_014569</name>
</gene>
<proteinExistence type="predicted"/>
<protein>
    <recommendedName>
        <fullName evidence="8">SPX domain-containing membrane protein</fullName>
    </recommendedName>
</protein>
<dbReference type="PANTHER" id="PTHR23510">
    <property type="entry name" value="INNER MEMBRANE TRANSPORT PROTEIN YAJR"/>
    <property type="match status" value="1"/>
</dbReference>
<keyword evidence="4 5" id="KW-0472">Membrane</keyword>
<keyword evidence="3 5" id="KW-1133">Transmembrane helix</keyword>
<sequence length="455" mass="49966">MDDQYHFMSLVLNLANTFLYMVNTYIIVPTADNYSLNLGAAASVCGVVIGSMAVAQVFSSVYFSAWSNRSYLRPLIFSSIVLLIGNTLYALAYDLNSLPVLLIGRLFCGFGSARAVNRRYISDCVPPKLRLQASAGFVSASALGMACGPALACLLQKDFRIYKLTMNQDTLPGWVMALAWLIYLLWLWICFKEPSNNKNQGILVSCQSNNNAGPEIHVAVEDEQTQPLLMNTAESKQQDDEEEDADKETQKPITSLVAAYKLLTPSVKVQLYVYFMLKYAMEIVLAESSLVTEYYFVWSNSKVAIFLACLGLTVLPVNIVVGNYMSNIFEERQVLLGSEILVCIGLVLSFHAVIPYSVTQYVGSALITFVSAEVLEGVNLSLLSRVMSSRLSRGTFNGGLLSTEAGTLARVIADGTITISGYFGQSQLLNTTLLPALFFCISSIVATCYTYNSLY</sequence>
<dbReference type="InterPro" id="IPR011701">
    <property type="entry name" value="MFS"/>
</dbReference>